<dbReference type="EMBL" id="KV417266">
    <property type="protein sequence ID" value="KZP01388.1"/>
    <property type="molecule type" value="Genomic_DNA"/>
</dbReference>
<dbReference type="OrthoDB" id="10644945at2759"/>
<name>A0A167RXP2_CALVF</name>
<evidence type="ECO:0000313" key="2">
    <source>
        <dbReference type="Proteomes" id="UP000076738"/>
    </source>
</evidence>
<proteinExistence type="predicted"/>
<keyword evidence="2" id="KW-1185">Reference proteome</keyword>
<dbReference type="AlphaFoldDB" id="A0A167RXP2"/>
<sequence length="285" mass="31884">MTSDCSSYPLSGKMVVYSLSMERIIDSYKNPVIREALALFQPRKYLGIIQSCCETCYTQGSEAPKLAIMKPHFCVSASPLPTSSDYDTPDNRPILDIQPPLPWAGALAHTTGDIRAQLGHITKSETAHRLTPESLKRFRQYQDVDNEREEALGLDADMKKLTERTEQAVLESVTPLFRQQYENGSPAIRRVFKNHVSQCYCDIDIDDTPTAELAPPVPRILDISEDLTEVNAKVALPYRYHEEYLVLQQFVISLSSTRDLVDVTEQPFGECVGVAAFIPGTLQAV</sequence>
<organism evidence="1 2">
    <name type="scientific">Calocera viscosa (strain TUFC12733)</name>
    <dbReference type="NCBI Taxonomy" id="1330018"/>
    <lineage>
        <taxon>Eukaryota</taxon>
        <taxon>Fungi</taxon>
        <taxon>Dikarya</taxon>
        <taxon>Basidiomycota</taxon>
        <taxon>Agaricomycotina</taxon>
        <taxon>Dacrymycetes</taxon>
        <taxon>Dacrymycetales</taxon>
        <taxon>Dacrymycetaceae</taxon>
        <taxon>Calocera</taxon>
    </lineage>
</organism>
<accession>A0A167RXP2</accession>
<protein>
    <submittedName>
        <fullName evidence="1">Uncharacterized protein</fullName>
    </submittedName>
</protein>
<evidence type="ECO:0000313" key="1">
    <source>
        <dbReference type="EMBL" id="KZP01388.1"/>
    </source>
</evidence>
<reference evidence="1 2" key="1">
    <citation type="journal article" date="2016" name="Mol. Biol. Evol.">
        <title>Comparative Genomics of Early-Diverging Mushroom-Forming Fungi Provides Insights into the Origins of Lignocellulose Decay Capabilities.</title>
        <authorList>
            <person name="Nagy L.G."/>
            <person name="Riley R."/>
            <person name="Tritt A."/>
            <person name="Adam C."/>
            <person name="Daum C."/>
            <person name="Floudas D."/>
            <person name="Sun H."/>
            <person name="Yadav J.S."/>
            <person name="Pangilinan J."/>
            <person name="Larsson K.H."/>
            <person name="Matsuura K."/>
            <person name="Barry K."/>
            <person name="Labutti K."/>
            <person name="Kuo R."/>
            <person name="Ohm R.A."/>
            <person name="Bhattacharya S.S."/>
            <person name="Shirouzu T."/>
            <person name="Yoshinaga Y."/>
            <person name="Martin F.M."/>
            <person name="Grigoriev I.V."/>
            <person name="Hibbett D.S."/>
        </authorList>
    </citation>
    <scope>NUCLEOTIDE SEQUENCE [LARGE SCALE GENOMIC DNA]</scope>
    <source>
        <strain evidence="1 2">TUFC12733</strain>
    </source>
</reference>
<gene>
    <name evidence="1" type="ORF">CALVIDRAFT_551826</name>
</gene>
<dbReference type="Proteomes" id="UP000076738">
    <property type="component" value="Unassembled WGS sequence"/>
</dbReference>